<dbReference type="Proteomes" id="UP000215086">
    <property type="component" value="Chromosome"/>
</dbReference>
<gene>
    <name evidence="1" type="ORF">THTE_2170</name>
</gene>
<dbReference type="KEGG" id="ttf:THTE_2170"/>
<keyword evidence="2" id="KW-1185">Reference proteome</keyword>
<accession>A0A286RFQ1</accession>
<evidence type="ECO:0000313" key="2">
    <source>
        <dbReference type="Proteomes" id="UP000215086"/>
    </source>
</evidence>
<dbReference type="EMBL" id="CP018477">
    <property type="protein sequence ID" value="ASV74772.1"/>
    <property type="molecule type" value="Genomic_DNA"/>
</dbReference>
<reference evidence="1 2" key="1">
    <citation type="journal article" name="Front. Microbiol.">
        <title>Sugar Metabolism of the First Thermophilic Planctomycete Thermogutta terrifontis: Comparative Genomic and Transcriptomic Approaches.</title>
        <authorList>
            <person name="Elcheninov A.G."/>
            <person name="Menzel P."/>
            <person name="Gudbergsdottir S.R."/>
            <person name="Slesarev A.I."/>
            <person name="Kadnikov V.V."/>
            <person name="Krogh A."/>
            <person name="Bonch-Osmolovskaya E.A."/>
            <person name="Peng X."/>
            <person name="Kublanov I.V."/>
        </authorList>
    </citation>
    <scope>NUCLEOTIDE SEQUENCE [LARGE SCALE GENOMIC DNA]</scope>
    <source>
        <strain evidence="1 2">R1</strain>
    </source>
</reference>
<organism evidence="1 2">
    <name type="scientific">Thermogutta terrifontis</name>
    <dbReference type="NCBI Taxonomy" id="1331910"/>
    <lineage>
        <taxon>Bacteria</taxon>
        <taxon>Pseudomonadati</taxon>
        <taxon>Planctomycetota</taxon>
        <taxon>Planctomycetia</taxon>
        <taxon>Pirellulales</taxon>
        <taxon>Thermoguttaceae</taxon>
        <taxon>Thermogutta</taxon>
    </lineage>
</organism>
<dbReference type="AlphaFoldDB" id="A0A286RFQ1"/>
<sequence>MWSAAIHRRFIVKALAFTILAFAVFCRNHESVSPVGAIHEWPVQHIGFVTQRGFLQKRG</sequence>
<name>A0A286RFQ1_9BACT</name>
<protein>
    <submittedName>
        <fullName evidence="1">Uncharacterized protein</fullName>
    </submittedName>
</protein>
<proteinExistence type="predicted"/>
<evidence type="ECO:0000313" key="1">
    <source>
        <dbReference type="EMBL" id="ASV74772.1"/>
    </source>
</evidence>